<dbReference type="RefSeq" id="WP_249040719.1">
    <property type="nucleotide sequence ID" value="NZ_VRYN01000015.1"/>
</dbReference>
<evidence type="ECO:0000256" key="1">
    <source>
        <dbReference type="SAM" id="MobiDB-lite"/>
    </source>
</evidence>
<accession>A0A663A8S4</accession>
<sequence>MLVKTMAHTRPNPPDSIAQYILDGLDRQGPEALRQIAEHAEDLADWKEAQAAAEMDKEDVVREDSQEDNDRPVDVPAKASVVIKEINNNRYYYYQWRAGDQVKSKYKSPVEAGE</sequence>
<proteinExistence type="predicted"/>
<reference evidence="2 3" key="1">
    <citation type="submission" date="2019-07" db="EMBL/GenBank/DDBJ databases">
        <title>Genomic Encyclopedia of Archaeal and Bacterial Type Strains, Phase II (KMG-II): from individual species to whole genera.</title>
        <authorList>
            <person name="Goeker M."/>
        </authorList>
    </citation>
    <scope>NUCLEOTIDE SEQUENCE [LARGE SCALE GENOMIC DNA]</scope>
    <source>
        <strain evidence="2 3">DSM 3754</strain>
    </source>
</reference>
<protein>
    <submittedName>
        <fullName evidence="2">Uncharacterized protein</fullName>
    </submittedName>
</protein>
<organism evidence="2 3">
    <name type="scientific">Halobacterium salinarum (strain ATCC 33171 / DSM 3754 / JCM 8978 / NBRC 102687 / NCIMB 764 / 91-R6)</name>
    <dbReference type="NCBI Taxonomy" id="2597657"/>
    <lineage>
        <taxon>Archaea</taxon>
        <taxon>Methanobacteriati</taxon>
        <taxon>Methanobacteriota</taxon>
        <taxon>Stenosarchaea group</taxon>
        <taxon>Halobacteria</taxon>
        <taxon>Halobacteriales</taxon>
        <taxon>Halobacteriaceae</taxon>
        <taxon>Halobacterium</taxon>
    </lineage>
</organism>
<dbReference type="AlphaFoldDB" id="A0A663A8S4"/>
<name>A0A663A8S4_HALS9</name>
<feature type="compositionally biased region" description="Basic and acidic residues" evidence="1">
    <location>
        <begin position="48"/>
        <end position="73"/>
    </location>
</feature>
<gene>
    <name evidence="2" type="ORF">APQ99_02346</name>
</gene>
<dbReference type="EMBL" id="VRYN01000015">
    <property type="protein sequence ID" value="TYO73940.1"/>
    <property type="molecule type" value="Genomic_DNA"/>
</dbReference>
<comment type="caution">
    <text evidence="2">The sequence shown here is derived from an EMBL/GenBank/DDBJ whole genome shotgun (WGS) entry which is preliminary data.</text>
</comment>
<evidence type="ECO:0000313" key="3">
    <source>
        <dbReference type="Proteomes" id="UP000323075"/>
    </source>
</evidence>
<dbReference type="Proteomes" id="UP000323075">
    <property type="component" value="Unassembled WGS sequence"/>
</dbReference>
<feature type="region of interest" description="Disordered" evidence="1">
    <location>
        <begin position="48"/>
        <end position="76"/>
    </location>
</feature>
<evidence type="ECO:0000313" key="2">
    <source>
        <dbReference type="EMBL" id="TYO73940.1"/>
    </source>
</evidence>